<dbReference type="GO" id="GO:0004252">
    <property type="term" value="F:serine-type endopeptidase activity"/>
    <property type="evidence" value="ECO:0007669"/>
    <property type="project" value="UniProtKB-UniRule"/>
</dbReference>
<keyword evidence="10" id="KW-1185">Reference proteome</keyword>
<evidence type="ECO:0000256" key="6">
    <source>
        <dbReference type="PROSITE-ProRule" id="PRU01240"/>
    </source>
</evidence>
<sequence length="763" mass="83194">MTAVILCCAMTIGAQTSFKKTKMSPWLHGKYLQEQRDIKRNGGPRRVQGRPVINYMLTLVKSDGQVEAIREQGGVVLQDFGNDICAAFLPIDRLGQLDQNPHILQMEANEPSRLLNDTSAVILGTDKLWNGQGPASYSQSTPSLPQAFTGKGVMAGVMDVGFDFTHPAFRNADGTSRIKWFWDPMAPDANNDVLGMVYSSPTEVLAAQHSCDALSESHGTHVMGSMAGGGLNGRYVGMAPEADILGFHMPMGGEKAVPDEYFDRLADYLKSHFSNYPGLGDAIVKINVSDVIELVGLHEIFKVADAAGQPCVVNWSFGATPSFYYDRRLYEEVFNTLVGPGHIVVVAAGNSGYMMTYLAKEAGEPLDHEFYLRTSEGYALMSMRTEADEPNFAIKFAFNDRTDTLVVYTDDVKAACQQMNSFRISDEDVYIEFEVEEAFDGRLIYWILIGDPKTILGETTEDEFKKSGKLICDAAPRIEMLGKASNSSNFIFSEANLESRGCNPGTIGAPGDMDRVITVGAMHHRSSLTNILGENYTTIQMGSEEGHLTTFSSCGPTMQGRLKPDVVAPGFNIISCHNSFHHKTDMSDDLVDDILPKVAYADKAYGRTYAMAAMSGTSMATPITAGIIALWLQAKPSLTPEDILGVIERTSHQPEPEFSGEDKNIYYGWGEIDAYAGLLDILDVTANIPELSHHQPAGIQFRLDGHTLCVEGAADGTPVTVYDLSGLPVLRATLADGRVQLPDLRAGVYAVQLGQMGSMLIRL</sequence>
<dbReference type="PANTHER" id="PTHR43806">
    <property type="entry name" value="PEPTIDASE S8"/>
    <property type="match status" value="1"/>
</dbReference>
<dbReference type="Gene3D" id="3.40.50.200">
    <property type="entry name" value="Peptidase S8/S53 domain"/>
    <property type="match status" value="2"/>
</dbReference>
<dbReference type="PROSITE" id="PS00138">
    <property type="entry name" value="SUBTILASE_SER"/>
    <property type="match status" value="1"/>
</dbReference>
<dbReference type="Pfam" id="PF00082">
    <property type="entry name" value="Peptidase_S8"/>
    <property type="match status" value="2"/>
</dbReference>
<keyword evidence="3 6" id="KW-0378">Hydrolase</keyword>
<evidence type="ECO:0000259" key="7">
    <source>
        <dbReference type="Pfam" id="PF00082"/>
    </source>
</evidence>
<feature type="domain" description="Peptidase S8/S53" evidence="7">
    <location>
        <begin position="478"/>
        <end position="670"/>
    </location>
</feature>
<evidence type="ECO:0000313" key="8">
    <source>
        <dbReference type="EMBL" id="SDG90864.1"/>
    </source>
</evidence>
<dbReference type="PROSITE" id="PS51892">
    <property type="entry name" value="SUBTILASE"/>
    <property type="match status" value="1"/>
</dbReference>
<dbReference type="InterPro" id="IPR036852">
    <property type="entry name" value="Peptidase_S8/S53_dom_sf"/>
</dbReference>
<dbReference type="Proteomes" id="UP000199134">
    <property type="component" value="Unassembled WGS sequence"/>
</dbReference>
<accession>A0A1G7Y389</accession>
<feature type="active site" description="Charge relay system" evidence="5 6">
    <location>
        <position position="159"/>
    </location>
</feature>
<gene>
    <name evidence="9" type="ORF">SAMN04487900_11516</name>
    <name evidence="8" type="ORF">SAMN04487901_11253</name>
</gene>
<dbReference type="PANTHER" id="PTHR43806:SF11">
    <property type="entry name" value="CEREVISIN-RELATED"/>
    <property type="match status" value="1"/>
</dbReference>
<dbReference type="GO" id="GO:0006508">
    <property type="term" value="P:proteolysis"/>
    <property type="evidence" value="ECO:0007669"/>
    <property type="project" value="UniProtKB-KW"/>
</dbReference>
<comment type="similarity">
    <text evidence="1 6">Belongs to the peptidase S8 family.</text>
</comment>
<evidence type="ECO:0000313" key="9">
    <source>
        <dbReference type="EMBL" id="SDO31255.1"/>
    </source>
</evidence>
<evidence type="ECO:0000313" key="10">
    <source>
        <dbReference type="Proteomes" id="UP000198779"/>
    </source>
</evidence>
<dbReference type="AlphaFoldDB" id="A0A1H0IIR9"/>
<evidence type="ECO:0000256" key="1">
    <source>
        <dbReference type="ARBA" id="ARBA00011073"/>
    </source>
</evidence>
<dbReference type="InterPro" id="IPR050131">
    <property type="entry name" value="Peptidase_S8_subtilisin-like"/>
</dbReference>
<dbReference type="EMBL" id="FNCQ01000012">
    <property type="protein sequence ID" value="SDG90864.1"/>
    <property type="molecule type" value="Genomic_DNA"/>
</dbReference>
<feature type="active site" description="Charge relay system" evidence="5 6">
    <location>
        <position position="218"/>
    </location>
</feature>
<evidence type="ECO:0000256" key="3">
    <source>
        <dbReference type="ARBA" id="ARBA00022801"/>
    </source>
</evidence>
<feature type="active site" description="Charge relay system" evidence="5 6">
    <location>
        <position position="618"/>
    </location>
</feature>
<evidence type="ECO:0000256" key="4">
    <source>
        <dbReference type="ARBA" id="ARBA00022825"/>
    </source>
</evidence>
<dbReference type="InterPro" id="IPR023828">
    <property type="entry name" value="Peptidase_S8_Ser-AS"/>
</dbReference>
<dbReference type="Proteomes" id="UP000198779">
    <property type="component" value="Unassembled WGS sequence"/>
</dbReference>
<organism evidence="9 11">
    <name type="scientific">Prevotella communis</name>
    <dbReference type="NCBI Taxonomy" id="2913614"/>
    <lineage>
        <taxon>Bacteria</taxon>
        <taxon>Pseudomonadati</taxon>
        <taxon>Bacteroidota</taxon>
        <taxon>Bacteroidia</taxon>
        <taxon>Bacteroidales</taxon>
        <taxon>Prevotellaceae</taxon>
        <taxon>Prevotella</taxon>
    </lineage>
</organism>
<reference evidence="9 10" key="1">
    <citation type="submission" date="2016-10" db="EMBL/GenBank/DDBJ databases">
        <authorList>
            <person name="Varghese N."/>
            <person name="Submissions S."/>
        </authorList>
    </citation>
    <scope>NUCLEOTIDE SEQUENCE</scope>
    <source>
        <strain evidence="9">BP1-145</strain>
        <strain evidence="10">BP1-148</strain>
    </source>
</reference>
<dbReference type="EMBL" id="FNIW01000015">
    <property type="protein sequence ID" value="SDO31255.1"/>
    <property type="molecule type" value="Genomic_DNA"/>
</dbReference>
<dbReference type="InterPro" id="IPR015500">
    <property type="entry name" value="Peptidase_S8_subtilisin-rel"/>
</dbReference>
<dbReference type="InterPro" id="IPR000209">
    <property type="entry name" value="Peptidase_S8/S53_dom"/>
</dbReference>
<accession>A0A1H0IIR9</accession>
<protein>
    <submittedName>
        <fullName evidence="9">Subtilase family protein</fullName>
    </submittedName>
</protein>
<proteinExistence type="inferred from homology"/>
<dbReference type="PRINTS" id="PR00723">
    <property type="entry name" value="SUBTILISIN"/>
</dbReference>
<feature type="domain" description="Peptidase S8/S53" evidence="7">
    <location>
        <begin position="150"/>
        <end position="352"/>
    </location>
</feature>
<evidence type="ECO:0000256" key="2">
    <source>
        <dbReference type="ARBA" id="ARBA00022670"/>
    </source>
</evidence>
<evidence type="ECO:0000313" key="11">
    <source>
        <dbReference type="Proteomes" id="UP000199134"/>
    </source>
</evidence>
<reference evidence="8 11" key="2">
    <citation type="submission" date="2016-10" db="EMBL/GenBank/DDBJ databases">
        <authorList>
            <person name="de Groot N.N."/>
        </authorList>
    </citation>
    <scope>NUCLEOTIDE SEQUENCE [LARGE SCALE GENOMIC DNA]</scope>
    <source>
        <strain evidence="11">BP1-145</strain>
        <strain evidence="8">BP1-148</strain>
    </source>
</reference>
<name>A0A1H0IIR9_9BACT</name>
<keyword evidence="4 6" id="KW-0720">Serine protease</keyword>
<keyword evidence="2 6" id="KW-0645">Protease</keyword>
<dbReference type="STRING" id="645274.SAMN04487901_11253"/>
<dbReference type="SUPFAM" id="SSF52743">
    <property type="entry name" value="Subtilisin-like"/>
    <property type="match status" value="1"/>
</dbReference>
<evidence type="ECO:0000256" key="5">
    <source>
        <dbReference type="PIRSR" id="PIRSR615500-1"/>
    </source>
</evidence>